<reference evidence="1" key="1">
    <citation type="submission" date="2022-02" db="EMBL/GenBank/DDBJ databases">
        <title>Coral-associated bacteria.</title>
        <authorList>
            <person name="Tang K."/>
            <person name="Wang X."/>
        </authorList>
    </citation>
    <scope>NUCLEOTIDE SEQUENCE</scope>
    <source>
        <strain evidence="1">SCSIO 43006</strain>
    </source>
</reference>
<protein>
    <submittedName>
        <fullName evidence="1">Uncharacterized protein</fullName>
    </submittedName>
</protein>
<gene>
    <name evidence="1" type="ORF">MJO52_16375</name>
</gene>
<sequence length="48" mass="5297">MPQRLNLALSLARSSEESLSAKLIAGDISKHKDNAVFIEVERLAFLIT</sequence>
<dbReference type="EMBL" id="CP092418">
    <property type="protein sequence ID" value="USD20635.1"/>
    <property type="molecule type" value="Genomic_DNA"/>
</dbReference>
<evidence type="ECO:0000313" key="2">
    <source>
        <dbReference type="Proteomes" id="UP001055658"/>
    </source>
</evidence>
<name>A0ABY4V8P3_9GAMM</name>
<keyword evidence="2" id="KW-1185">Reference proteome</keyword>
<evidence type="ECO:0000313" key="1">
    <source>
        <dbReference type="EMBL" id="USD20635.1"/>
    </source>
</evidence>
<dbReference type="Proteomes" id="UP001055658">
    <property type="component" value="Chromosome"/>
</dbReference>
<accession>A0ABY4V8P3</accession>
<dbReference type="RefSeq" id="WP_252083045.1">
    <property type="nucleotide sequence ID" value="NZ_CP092418.1"/>
</dbReference>
<organism evidence="1 2">
    <name type="scientific">Microbulbifer variabilis</name>
    <dbReference type="NCBI Taxonomy" id="266805"/>
    <lineage>
        <taxon>Bacteria</taxon>
        <taxon>Pseudomonadati</taxon>
        <taxon>Pseudomonadota</taxon>
        <taxon>Gammaproteobacteria</taxon>
        <taxon>Cellvibrionales</taxon>
        <taxon>Microbulbiferaceae</taxon>
        <taxon>Microbulbifer</taxon>
    </lineage>
</organism>
<proteinExistence type="predicted"/>